<dbReference type="InterPro" id="IPR035906">
    <property type="entry name" value="MetI-like_sf"/>
</dbReference>
<protein>
    <submittedName>
        <fullName evidence="9">Carbohydrate ABC transporter permease</fullName>
    </submittedName>
</protein>
<organism evidence="9 10">
    <name type="scientific">Clostridium malenominatum</name>
    <dbReference type="NCBI Taxonomy" id="1539"/>
    <lineage>
        <taxon>Bacteria</taxon>
        <taxon>Bacillati</taxon>
        <taxon>Bacillota</taxon>
        <taxon>Clostridia</taxon>
        <taxon>Eubacteriales</taxon>
        <taxon>Clostridiaceae</taxon>
        <taxon>Clostridium</taxon>
    </lineage>
</organism>
<evidence type="ECO:0000256" key="4">
    <source>
        <dbReference type="ARBA" id="ARBA00022692"/>
    </source>
</evidence>
<feature type="transmembrane region" description="Helical" evidence="7">
    <location>
        <begin position="102"/>
        <end position="123"/>
    </location>
</feature>
<keyword evidence="3" id="KW-1003">Cell membrane</keyword>
<keyword evidence="10" id="KW-1185">Reference proteome</keyword>
<evidence type="ECO:0000313" key="9">
    <source>
        <dbReference type="EMBL" id="GAA0726458.1"/>
    </source>
</evidence>
<evidence type="ECO:0000259" key="8">
    <source>
        <dbReference type="PROSITE" id="PS50928"/>
    </source>
</evidence>
<comment type="similarity">
    <text evidence="7">Belongs to the binding-protein-dependent transport system permease family.</text>
</comment>
<dbReference type="SUPFAM" id="SSF161098">
    <property type="entry name" value="MetI-like"/>
    <property type="match status" value="1"/>
</dbReference>
<sequence>MNKRRIPITTIIFLCIGGIAMVFPFLWMFSTSLKSGVDIYNISLIPKRTTLEAYKYVIENTKFLTWFKNSFIIASITTISVLFFDTLVGYAFAKLEFKGKNALFLIILSTLMVPTEMLIIPWYMMVNELGWFNSYWSLLFPGLSSAFGIFLMKQFFEGVPNDLLEAARIDGLSEFGIFWRAAVPLVKPAISALAIFTFLGNWNAFLWPVIAVDSPDIYTLPVGLALFSGEAYNQWNLVMAGATIATIPILIVFFIFQKRIIDGIHLTGLKG</sequence>
<accession>A0ABP3U7U8</accession>
<evidence type="ECO:0000256" key="6">
    <source>
        <dbReference type="ARBA" id="ARBA00023136"/>
    </source>
</evidence>
<comment type="subcellular location">
    <subcellularLocation>
        <location evidence="1 7">Cell membrane</location>
        <topology evidence="1 7">Multi-pass membrane protein</topology>
    </subcellularLocation>
</comment>
<keyword evidence="5 7" id="KW-1133">Transmembrane helix</keyword>
<keyword evidence="2 7" id="KW-0813">Transport</keyword>
<dbReference type="PANTHER" id="PTHR43744">
    <property type="entry name" value="ABC TRANSPORTER PERMEASE PROTEIN MG189-RELATED-RELATED"/>
    <property type="match status" value="1"/>
</dbReference>
<evidence type="ECO:0000256" key="5">
    <source>
        <dbReference type="ARBA" id="ARBA00022989"/>
    </source>
</evidence>
<keyword evidence="4 7" id="KW-0812">Transmembrane</keyword>
<dbReference type="InterPro" id="IPR000515">
    <property type="entry name" value="MetI-like"/>
</dbReference>
<dbReference type="Proteomes" id="UP001500339">
    <property type="component" value="Unassembled WGS sequence"/>
</dbReference>
<evidence type="ECO:0000313" key="10">
    <source>
        <dbReference type="Proteomes" id="UP001500339"/>
    </source>
</evidence>
<name>A0ABP3U7U8_9CLOT</name>
<proteinExistence type="inferred from homology"/>
<dbReference type="PANTHER" id="PTHR43744:SF12">
    <property type="entry name" value="ABC TRANSPORTER PERMEASE PROTEIN MG189-RELATED"/>
    <property type="match status" value="1"/>
</dbReference>
<feature type="transmembrane region" description="Helical" evidence="7">
    <location>
        <begin position="135"/>
        <end position="156"/>
    </location>
</feature>
<dbReference type="Gene3D" id="1.10.3720.10">
    <property type="entry name" value="MetI-like"/>
    <property type="match status" value="1"/>
</dbReference>
<dbReference type="CDD" id="cd06261">
    <property type="entry name" value="TM_PBP2"/>
    <property type="match status" value="1"/>
</dbReference>
<comment type="caution">
    <text evidence="9">The sequence shown here is derived from an EMBL/GenBank/DDBJ whole genome shotgun (WGS) entry which is preliminary data.</text>
</comment>
<evidence type="ECO:0000256" key="2">
    <source>
        <dbReference type="ARBA" id="ARBA00022448"/>
    </source>
</evidence>
<keyword evidence="6 7" id="KW-0472">Membrane</keyword>
<evidence type="ECO:0000256" key="7">
    <source>
        <dbReference type="RuleBase" id="RU363032"/>
    </source>
</evidence>
<dbReference type="Pfam" id="PF00528">
    <property type="entry name" value="BPD_transp_1"/>
    <property type="match status" value="1"/>
</dbReference>
<evidence type="ECO:0000256" key="1">
    <source>
        <dbReference type="ARBA" id="ARBA00004651"/>
    </source>
</evidence>
<dbReference type="EMBL" id="BAAACF010000002">
    <property type="protein sequence ID" value="GAA0726458.1"/>
    <property type="molecule type" value="Genomic_DNA"/>
</dbReference>
<feature type="transmembrane region" description="Helical" evidence="7">
    <location>
        <begin position="7"/>
        <end position="29"/>
    </location>
</feature>
<dbReference type="PROSITE" id="PS50928">
    <property type="entry name" value="ABC_TM1"/>
    <property type="match status" value="1"/>
</dbReference>
<feature type="transmembrane region" description="Helical" evidence="7">
    <location>
        <begin position="235"/>
        <end position="256"/>
    </location>
</feature>
<feature type="domain" description="ABC transmembrane type-1" evidence="8">
    <location>
        <begin position="67"/>
        <end position="256"/>
    </location>
</feature>
<feature type="transmembrane region" description="Helical" evidence="7">
    <location>
        <begin position="71"/>
        <end position="93"/>
    </location>
</feature>
<gene>
    <name evidence="9" type="ORF">GCM10008905_23080</name>
</gene>
<evidence type="ECO:0000256" key="3">
    <source>
        <dbReference type="ARBA" id="ARBA00022475"/>
    </source>
</evidence>
<reference evidence="10" key="1">
    <citation type="journal article" date="2019" name="Int. J. Syst. Evol. Microbiol.">
        <title>The Global Catalogue of Microorganisms (GCM) 10K type strain sequencing project: providing services to taxonomists for standard genome sequencing and annotation.</title>
        <authorList>
            <consortium name="The Broad Institute Genomics Platform"/>
            <consortium name="The Broad Institute Genome Sequencing Center for Infectious Disease"/>
            <person name="Wu L."/>
            <person name="Ma J."/>
        </authorList>
    </citation>
    <scope>NUCLEOTIDE SEQUENCE [LARGE SCALE GENOMIC DNA]</scope>
    <source>
        <strain evidence="10">JCM 1405</strain>
    </source>
</reference>
<dbReference type="RefSeq" id="WP_343769840.1">
    <property type="nucleotide sequence ID" value="NZ_BAAACF010000002.1"/>
</dbReference>